<evidence type="ECO:0000256" key="2">
    <source>
        <dbReference type="SAM" id="MobiDB-lite"/>
    </source>
</evidence>
<sequence length="473" mass="51597">MTRYLRTDQPELVEWNKTGQGVHTRYGLDGKPIATGQLGYPAGVLVAVDDSPVAAALWDAHDQRRELSRFRADASRLNNELAHAKAIANGVQNALRDQLGEARADRDKVIEQMLGQHREFWNDAVDIRTTSELMKIEGVRAQKARDEYRERLDEIGRVLVDTAGNLGLTIVDGAAPEQIAHQIANRTHERMVDDLQYEGRTAADMARIIESFANAAGIAIAECESLTSIIDRGKRAVGIARRVVEIIEAPTTQDHPDDAVIGFATEAVESVGIVDRMVQGRRDIARALGYVLTNVDPTPTDDGLVTRATQVLTDRDTLESKYDDLLGSWRKAEARVEQLKAANNTLQNLTSRVTSDGRAEQAIDRLLAALDRQQFVAYIGATPAETIRYQIDTDHPSSLDNAAALLQLAQGCLNGEFAALVAAWRDAGAARDATTHVVVHDADEPASPTVDDDQSPTPCITEHGTTTTEGSTE</sequence>
<evidence type="ECO:0000313" key="3">
    <source>
        <dbReference type="EMBL" id="AKI28709.1"/>
    </source>
</evidence>
<keyword evidence="1" id="KW-0175">Coiled coil</keyword>
<keyword evidence="4" id="KW-1185">Reference proteome</keyword>
<dbReference type="EMBL" id="KR053200">
    <property type="protein sequence ID" value="AKI28709.1"/>
    <property type="molecule type" value="Genomic_DNA"/>
</dbReference>
<feature type="coiled-coil region" evidence="1">
    <location>
        <begin position="60"/>
        <end position="87"/>
    </location>
</feature>
<organism evidence="3 4">
    <name type="scientific">Gordonia phage GTE6</name>
    <dbReference type="NCBI Taxonomy" id="1647474"/>
    <lineage>
        <taxon>Viruses</taxon>
        <taxon>Duplodnaviria</taxon>
        <taxon>Heunggongvirae</taxon>
        <taxon>Uroviricota</taxon>
        <taxon>Caudoviricetes</taxon>
        <taxon>Stackebrandtviridae</taxon>
        <taxon>Schenleyvirinae</taxon>
        <taxon>Dexdertvirus</taxon>
        <taxon>Dexdertvirus GTE6</taxon>
    </lineage>
</organism>
<dbReference type="KEGG" id="vg:26516851"/>
<reference evidence="3 4" key="1">
    <citation type="journal article" date="2015" name="PLoS ONE">
        <title>Lysis to Kill: Evaluation of the Lytic Abilities, and Genomics of Nine Bacteriophages Infective for Gordonia spp. and Their Potential Use in Activated Sludge Foam Biocontrol.</title>
        <authorList>
            <person name="Dyson Z.A."/>
            <person name="Tucci J."/>
            <person name="Seviour R.J."/>
            <person name="Petrovski S."/>
        </authorList>
    </citation>
    <scope>NUCLEOTIDE SEQUENCE [LARGE SCALE GENOMIC DNA]</scope>
</reference>
<gene>
    <name evidence="3" type="ORF">GTE6_67</name>
</gene>
<protein>
    <submittedName>
        <fullName evidence="3">Uncharacterized protein</fullName>
    </submittedName>
</protein>
<proteinExistence type="predicted"/>
<dbReference type="GeneID" id="26516851"/>
<dbReference type="Proteomes" id="UP000202434">
    <property type="component" value="Segment"/>
</dbReference>
<evidence type="ECO:0000313" key="4">
    <source>
        <dbReference type="Proteomes" id="UP000202434"/>
    </source>
</evidence>
<dbReference type="RefSeq" id="YP_009188435.1">
    <property type="nucleotide sequence ID" value="NC_028665.1"/>
</dbReference>
<accession>A0A0K0MWZ6</accession>
<feature type="compositionally biased region" description="Low complexity" evidence="2">
    <location>
        <begin position="461"/>
        <end position="473"/>
    </location>
</feature>
<evidence type="ECO:0000256" key="1">
    <source>
        <dbReference type="SAM" id="Coils"/>
    </source>
</evidence>
<feature type="region of interest" description="Disordered" evidence="2">
    <location>
        <begin position="443"/>
        <end position="473"/>
    </location>
</feature>
<name>A0A0K0MWZ6_9CAUD</name>